<evidence type="ECO:0000313" key="2">
    <source>
        <dbReference type="EMBL" id="PYD55273.1"/>
    </source>
</evidence>
<proteinExistence type="predicted"/>
<dbReference type="NCBIfam" id="TIGR02607">
    <property type="entry name" value="antidote_HigA"/>
    <property type="match status" value="1"/>
</dbReference>
<comment type="caution">
    <text evidence="2">The sequence shown here is derived from an EMBL/GenBank/DDBJ whole genome shotgun (WGS) entry which is preliminary data.</text>
</comment>
<dbReference type="SUPFAM" id="SSF47413">
    <property type="entry name" value="lambda repressor-like DNA-binding domains"/>
    <property type="match status" value="1"/>
</dbReference>
<dbReference type="EMBL" id="NKUC01000189">
    <property type="protein sequence ID" value="PYD55273.1"/>
    <property type="molecule type" value="Genomic_DNA"/>
</dbReference>
<gene>
    <name evidence="2" type="primary">higA</name>
    <name evidence="2" type="ORF">CFR75_17660</name>
</gene>
<dbReference type="Gene3D" id="1.10.260.40">
    <property type="entry name" value="lambda repressor-like DNA-binding domains"/>
    <property type="match status" value="1"/>
</dbReference>
<dbReference type="InterPro" id="IPR013430">
    <property type="entry name" value="Toxin_antidote_HigA"/>
</dbReference>
<keyword evidence="3" id="KW-1185">Reference proteome</keyword>
<keyword evidence="1" id="KW-0238">DNA-binding</keyword>
<protein>
    <submittedName>
        <fullName evidence="2">Addiction module antidote protein, HigA family</fullName>
    </submittedName>
</protein>
<dbReference type="STRING" id="1220579.GCA_001571345_03337"/>
<dbReference type="InterPro" id="IPR010982">
    <property type="entry name" value="Lambda_DNA-bd_dom_sf"/>
</dbReference>
<reference evidence="2 3" key="1">
    <citation type="submission" date="2017-07" db="EMBL/GenBank/DDBJ databases">
        <title>A draft genome sequence of Komagataeibacter xylinus LMG 1515.</title>
        <authorList>
            <person name="Skraban J."/>
            <person name="Cleenwerck I."/>
            <person name="Vandamme P."/>
            <person name="Trcek J."/>
        </authorList>
    </citation>
    <scope>NUCLEOTIDE SEQUENCE [LARGE SCALE GENOMIC DNA]</scope>
    <source>
        <strain evidence="2 3">LMG 1515</strain>
    </source>
</reference>
<dbReference type="PANTHER" id="PTHR36924">
    <property type="entry name" value="ANTITOXIN HIGA-1"/>
    <property type="match status" value="1"/>
</dbReference>
<organism evidence="2 3">
    <name type="scientific">Komagataeibacter xylinus</name>
    <name type="common">Gluconacetobacter xylinus</name>
    <dbReference type="NCBI Taxonomy" id="28448"/>
    <lineage>
        <taxon>Bacteria</taxon>
        <taxon>Pseudomonadati</taxon>
        <taxon>Pseudomonadota</taxon>
        <taxon>Alphaproteobacteria</taxon>
        <taxon>Acetobacterales</taxon>
        <taxon>Acetobacteraceae</taxon>
        <taxon>Komagataeibacter</taxon>
    </lineage>
</organism>
<dbReference type="RefSeq" id="WP_082770952.1">
    <property type="nucleotide sequence ID" value="NZ_NKUC01000189.1"/>
</dbReference>
<dbReference type="PANTHER" id="PTHR36924:SF1">
    <property type="entry name" value="ANTITOXIN HIGA-1"/>
    <property type="match status" value="1"/>
</dbReference>
<name>A0A318PP76_KOMXY</name>
<evidence type="ECO:0000313" key="3">
    <source>
        <dbReference type="Proteomes" id="UP000248257"/>
    </source>
</evidence>
<accession>A0A318PP76</accession>
<dbReference type="OrthoDB" id="3174593at2"/>
<dbReference type="AlphaFoldDB" id="A0A318PP76"/>
<sequence>MMPRDINHCPTHPGELLRMDVFPASGMNAPEIAQALGISCQSLDELLAARKPVTPDLAERLGQLLGNGPGLWIRMQAAHDDWRASHNNAP</sequence>
<dbReference type="GO" id="GO:0003677">
    <property type="term" value="F:DNA binding"/>
    <property type="evidence" value="ECO:0007669"/>
    <property type="project" value="UniProtKB-KW"/>
</dbReference>
<evidence type="ECO:0000256" key="1">
    <source>
        <dbReference type="ARBA" id="ARBA00023125"/>
    </source>
</evidence>
<dbReference type="Proteomes" id="UP000248257">
    <property type="component" value="Unassembled WGS sequence"/>
</dbReference>